<accession>H2CJA9</accession>
<keyword evidence="2" id="KW-1185">Reference proteome</keyword>
<dbReference type="HOGENOM" id="CLU_1233777_0_0_12"/>
<organism evidence="1 2">
    <name type="scientific">Leptonema illini DSM 21528</name>
    <dbReference type="NCBI Taxonomy" id="929563"/>
    <lineage>
        <taxon>Bacteria</taxon>
        <taxon>Pseudomonadati</taxon>
        <taxon>Spirochaetota</taxon>
        <taxon>Spirochaetia</taxon>
        <taxon>Leptospirales</taxon>
        <taxon>Leptospiraceae</taxon>
        <taxon>Leptonema</taxon>
    </lineage>
</organism>
<dbReference type="AlphaFoldDB" id="H2CJA9"/>
<reference evidence="1 2" key="1">
    <citation type="submission" date="2011-10" db="EMBL/GenBank/DDBJ databases">
        <title>The Improved High-Quality Draft genome of Leptonema illini DSM 21528.</title>
        <authorList>
            <consortium name="US DOE Joint Genome Institute (JGI-PGF)"/>
            <person name="Lucas S."/>
            <person name="Copeland A."/>
            <person name="Lapidus A."/>
            <person name="Glavina del Rio T."/>
            <person name="Dalin E."/>
            <person name="Tice H."/>
            <person name="Bruce D."/>
            <person name="Goodwin L."/>
            <person name="Pitluck S."/>
            <person name="Peters L."/>
            <person name="Mikhailova N."/>
            <person name="Held B."/>
            <person name="Kyrpides N."/>
            <person name="Mavromatis K."/>
            <person name="Ivanova N."/>
            <person name="Markowitz V."/>
            <person name="Cheng J.-F."/>
            <person name="Hugenholtz P."/>
            <person name="Woyke T."/>
            <person name="Wu D."/>
            <person name="Gronow S."/>
            <person name="Wellnitz S."/>
            <person name="Brambilla E.-M."/>
            <person name="Klenk H.-P."/>
            <person name="Eisen J.A."/>
        </authorList>
    </citation>
    <scope>NUCLEOTIDE SEQUENCE [LARGE SCALE GENOMIC DNA]</scope>
    <source>
        <strain evidence="1 2">DSM 21528</strain>
    </source>
</reference>
<gene>
    <name evidence="1" type="ORF">Lepil_1359</name>
</gene>
<dbReference type="EMBL" id="JH597773">
    <property type="protein sequence ID" value="EHQ06049.1"/>
    <property type="molecule type" value="Genomic_DNA"/>
</dbReference>
<dbReference type="STRING" id="183.GCA_002009735_03897"/>
<protein>
    <submittedName>
        <fullName evidence="1">Uncharacterized protein</fullName>
    </submittedName>
</protein>
<evidence type="ECO:0000313" key="1">
    <source>
        <dbReference type="EMBL" id="EHQ06049.1"/>
    </source>
</evidence>
<proteinExistence type="predicted"/>
<name>H2CJA9_9LEPT</name>
<sequence length="224" mass="26131">MGKKRIINRQIFVAYSYRLYAKRDYRKIFSSLESIYNVKFIFADEKITNMHIMQKIISYIQTADYSIFDISGWNPNVTLELGFAMGANSNWYIALDPDKTEMKEVPSDLRGIDRIQYNSFSDLEDQLTILLEQLYPKREASSIDNYLETKREELIQFLKTQNEGLNIKEIAQAMGLEQRVAQILIEPLIGSRIRTTGQKKGMKYHIVKRGPAKGTKYRKKQHDA</sequence>
<dbReference type="Proteomes" id="UP000005737">
    <property type="component" value="Unassembled WGS sequence"/>
</dbReference>
<evidence type="ECO:0000313" key="2">
    <source>
        <dbReference type="Proteomes" id="UP000005737"/>
    </source>
</evidence>